<gene>
    <name evidence="1" type="ORF">MUN80_11270</name>
</gene>
<accession>A0ABY4FFB5</accession>
<dbReference type="EMBL" id="CP095049">
    <property type="protein sequence ID" value="UOQ55309.1"/>
    <property type="molecule type" value="Genomic_DNA"/>
</dbReference>
<keyword evidence="2" id="KW-1185">Reference proteome</keyword>
<evidence type="ECO:0000313" key="2">
    <source>
        <dbReference type="Proteomes" id="UP000831785"/>
    </source>
</evidence>
<proteinExistence type="predicted"/>
<dbReference type="Proteomes" id="UP000831785">
    <property type="component" value="Chromosome"/>
</dbReference>
<protein>
    <submittedName>
        <fullName evidence="1">Uncharacterized protein</fullName>
    </submittedName>
</protein>
<reference evidence="1 2" key="1">
    <citation type="submission" date="2022-04" db="EMBL/GenBank/DDBJ databases">
        <title>Hymenobacter sp. isolated from the air.</title>
        <authorList>
            <person name="Won M."/>
            <person name="Lee C.-M."/>
            <person name="Woen H.-Y."/>
            <person name="Kwon S.-W."/>
        </authorList>
    </citation>
    <scope>NUCLEOTIDE SEQUENCE [LARGE SCALE GENOMIC DNA]</scope>
    <source>
        <strain evidence="2">5116 S-27</strain>
    </source>
</reference>
<organism evidence="1 2">
    <name type="scientific">Hymenobacter cellulosivorans</name>
    <dbReference type="NCBI Taxonomy" id="2932249"/>
    <lineage>
        <taxon>Bacteria</taxon>
        <taxon>Pseudomonadati</taxon>
        <taxon>Bacteroidota</taxon>
        <taxon>Cytophagia</taxon>
        <taxon>Cytophagales</taxon>
        <taxon>Hymenobacteraceae</taxon>
        <taxon>Hymenobacter</taxon>
    </lineage>
</organism>
<dbReference type="RefSeq" id="WP_244723814.1">
    <property type="nucleotide sequence ID" value="NZ_CP095049.1"/>
</dbReference>
<sequence length="84" mass="9534">MLAYSTFRTLSGPEQQAYAKVWGVFMVTRSCGSFVVDLYCLDGYYCELWRQLPTAGVAYVRPFVEQAGLYPYLNLISLPHNLLA</sequence>
<name>A0ABY4FFB5_9BACT</name>
<evidence type="ECO:0000313" key="1">
    <source>
        <dbReference type="EMBL" id="UOQ55309.1"/>
    </source>
</evidence>